<sequence length="394" mass="44692">MKIYLTVICVVFVINEAKLKHDSIPNIPEDGKLDFVGLATKYGAKTEEHDIITDDGYVLKLFHLLGDRVRPVLLNHGAIQSSDTFILRGNTSLAIQLVKRGYDLWLLNIRGNRYSRRHLYLNPNSDEKFWDYSFVEFGKFDMSAAIDYILHATGEKRLSVIGFSEGTTSMYALGILKPEYNDKVKIHVSLAPVCYLHNTGPIMSHIIENSEQINHGLLLSNSNEVAGFYSPAKKLSDVLCTQKKVSYDLCLIGILFPVTGVDTREIEENFFHVAMGHFPAGTSRKNLYHLGQIGVRRVFAHFDYGSKRNKAVYGTDTPPKLDLTKITMKTALIVGKGDRISSVRDVNLLKKELPNVVKYVVMKPDYFGHLNFVWGKNTHKLMFPIIFKLLEEYQ</sequence>
<proteinExistence type="predicted"/>
<reference evidence="1 2" key="1">
    <citation type="journal article" date="2021" name="Front. Genet.">
        <title>Chromosome-Level Genome Assembly Reveals Significant Gene Expansion in the Toll and IMD Signaling Pathways of Dendrolimus kikuchii.</title>
        <authorList>
            <person name="Zhou J."/>
            <person name="Wu P."/>
            <person name="Xiong Z."/>
            <person name="Liu N."/>
            <person name="Zhao N."/>
            <person name="Ji M."/>
            <person name="Qiu Y."/>
            <person name="Yang B."/>
        </authorList>
    </citation>
    <scope>NUCLEOTIDE SEQUENCE [LARGE SCALE GENOMIC DNA]</scope>
    <source>
        <strain evidence="1">Ann1</strain>
    </source>
</reference>
<dbReference type="Proteomes" id="UP000824533">
    <property type="component" value="Linkage Group LG25"/>
</dbReference>
<name>A0ACC1CHH5_9NEOP</name>
<accession>A0ACC1CHH5</accession>
<protein>
    <submittedName>
        <fullName evidence="1">Uncharacterized protein</fullName>
    </submittedName>
</protein>
<dbReference type="EMBL" id="CM034411">
    <property type="protein sequence ID" value="KAJ0171050.1"/>
    <property type="molecule type" value="Genomic_DNA"/>
</dbReference>
<organism evidence="1 2">
    <name type="scientific">Dendrolimus kikuchii</name>
    <dbReference type="NCBI Taxonomy" id="765133"/>
    <lineage>
        <taxon>Eukaryota</taxon>
        <taxon>Metazoa</taxon>
        <taxon>Ecdysozoa</taxon>
        <taxon>Arthropoda</taxon>
        <taxon>Hexapoda</taxon>
        <taxon>Insecta</taxon>
        <taxon>Pterygota</taxon>
        <taxon>Neoptera</taxon>
        <taxon>Endopterygota</taxon>
        <taxon>Lepidoptera</taxon>
        <taxon>Glossata</taxon>
        <taxon>Ditrysia</taxon>
        <taxon>Bombycoidea</taxon>
        <taxon>Lasiocampidae</taxon>
        <taxon>Dendrolimus</taxon>
    </lineage>
</organism>
<gene>
    <name evidence="1" type="ORF">K1T71_013249</name>
</gene>
<evidence type="ECO:0000313" key="2">
    <source>
        <dbReference type="Proteomes" id="UP000824533"/>
    </source>
</evidence>
<evidence type="ECO:0000313" key="1">
    <source>
        <dbReference type="EMBL" id="KAJ0171050.1"/>
    </source>
</evidence>
<comment type="caution">
    <text evidence="1">The sequence shown here is derived from an EMBL/GenBank/DDBJ whole genome shotgun (WGS) entry which is preliminary data.</text>
</comment>
<keyword evidence="2" id="KW-1185">Reference proteome</keyword>